<organism evidence="2">
    <name type="scientific">Siphoviridae sp. ctu1h4</name>
    <dbReference type="NCBI Taxonomy" id="2826499"/>
    <lineage>
        <taxon>Viruses</taxon>
        <taxon>Duplodnaviria</taxon>
        <taxon>Heunggongvirae</taxon>
        <taxon>Uroviricota</taxon>
        <taxon>Caudoviricetes</taxon>
    </lineage>
</organism>
<evidence type="ECO:0000256" key="1">
    <source>
        <dbReference type="SAM" id="MobiDB-lite"/>
    </source>
</evidence>
<proteinExistence type="predicted"/>
<protein>
    <submittedName>
        <fullName evidence="2">Uncharacterized protein</fullName>
    </submittedName>
</protein>
<sequence length="135" mass="14111">MTAFIEGSVQTPTGRIVPMTIHAKPIPDPGKLADGSVIVAGNLAAGVRAPISVALHPGRYRLRVFTPAGLLAEREMDLADDQRVTIAELLEPTTVPASPAGDPEPRAQPGVTPAPAPGLTPQPEPPPHPESWDEL</sequence>
<reference evidence="2" key="1">
    <citation type="journal article" date="2021" name="Proc. Natl. Acad. Sci. U.S.A.">
        <title>A Catalog of Tens of Thousands of Viruses from Human Metagenomes Reveals Hidden Associations with Chronic Diseases.</title>
        <authorList>
            <person name="Tisza M.J."/>
            <person name="Buck C.B."/>
        </authorList>
    </citation>
    <scope>NUCLEOTIDE SEQUENCE</scope>
    <source>
        <strain evidence="2">Ctu1h4</strain>
    </source>
</reference>
<evidence type="ECO:0000313" key="2">
    <source>
        <dbReference type="EMBL" id="DAD86522.1"/>
    </source>
</evidence>
<name>A0A8S5MWQ7_9CAUD</name>
<dbReference type="EMBL" id="BK015001">
    <property type="protein sequence ID" value="DAD86522.1"/>
    <property type="molecule type" value="Genomic_DNA"/>
</dbReference>
<accession>A0A8S5MWQ7</accession>
<feature type="region of interest" description="Disordered" evidence="1">
    <location>
        <begin position="90"/>
        <end position="135"/>
    </location>
</feature>
<feature type="compositionally biased region" description="Pro residues" evidence="1">
    <location>
        <begin position="112"/>
        <end position="129"/>
    </location>
</feature>